<evidence type="ECO:0000313" key="4">
    <source>
        <dbReference type="Proteomes" id="UP000054321"/>
    </source>
</evidence>
<evidence type="ECO:0000313" key="3">
    <source>
        <dbReference type="EMBL" id="KIM99347.1"/>
    </source>
</evidence>
<dbReference type="SUPFAM" id="SSF53474">
    <property type="entry name" value="alpha/beta-Hydrolases"/>
    <property type="match status" value="1"/>
</dbReference>
<dbReference type="InterPro" id="IPR000639">
    <property type="entry name" value="Epox_hydrolase-like"/>
</dbReference>
<sequence length="331" mass="37699">MPLSDVLYLRTPDARFQNIPDFPYKPHYLNYGNLRMAYIDERVGDGGQDEDTFLCLHGQPTWSYLYRKMIPIFLHFTTGTRPLTRRVVAPDLFGFGQSDKPIDEAVYTFDFHRESLLHFIRTLDLTNITLVVQDWGGILGLTLPLAELSRFKRLIVMNTAIPTGRELTPGFRDWRAFSNRSPDMKIGAMLGRSCRHLSAPEIEGYDAPYPDKRYKAGVRRFPNLVMVEPGMSGIDTSKKSLSLYQTSNWFQPEDIFMACGLKDPVLGTEVMNTLATVWKNGCYYTDIPEAGHFVQEWGDQVAKLAIQVFENAGTGRRLEGVRKIEPSVTKL</sequence>
<dbReference type="Pfam" id="PF00561">
    <property type="entry name" value="Abhydrolase_1"/>
    <property type="match status" value="1"/>
</dbReference>
<dbReference type="PANTHER" id="PTHR42977:SF3">
    <property type="entry name" value="AB HYDROLASE-1 DOMAIN-CONTAINING PROTEIN"/>
    <property type="match status" value="1"/>
</dbReference>
<dbReference type="OrthoDB" id="284184at2759"/>
<reference evidence="4" key="2">
    <citation type="submission" date="2015-01" db="EMBL/GenBank/DDBJ databases">
        <title>Evolutionary Origins and Diversification of the Mycorrhizal Mutualists.</title>
        <authorList>
            <consortium name="DOE Joint Genome Institute"/>
            <consortium name="Mycorrhizal Genomics Consortium"/>
            <person name="Kohler A."/>
            <person name="Kuo A."/>
            <person name="Nagy L.G."/>
            <person name="Floudas D."/>
            <person name="Copeland A."/>
            <person name="Barry K.W."/>
            <person name="Cichocki N."/>
            <person name="Veneault-Fourrey C."/>
            <person name="LaButti K."/>
            <person name="Lindquist E.A."/>
            <person name="Lipzen A."/>
            <person name="Lundell T."/>
            <person name="Morin E."/>
            <person name="Murat C."/>
            <person name="Riley R."/>
            <person name="Ohm R."/>
            <person name="Sun H."/>
            <person name="Tunlid A."/>
            <person name="Henrissat B."/>
            <person name="Grigoriev I.V."/>
            <person name="Hibbett D.S."/>
            <person name="Martin F."/>
        </authorList>
    </citation>
    <scope>NUCLEOTIDE SEQUENCE [LARGE SCALE GENOMIC DNA]</scope>
    <source>
        <strain evidence="4">Zn</strain>
    </source>
</reference>
<dbReference type="AlphaFoldDB" id="A0A0C3DBM7"/>
<dbReference type="HOGENOM" id="CLU_020336_13_3_1"/>
<name>A0A0C3DBM7_OIDMZ</name>
<evidence type="ECO:0000259" key="2">
    <source>
        <dbReference type="Pfam" id="PF00561"/>
    </source>
</evidence>
<dbReference type="PANTHER" id="PTHR42977">
    <property type="entry name" value="HYDROLASE-RELATED"/>
    <property type="match status" value="1"/>
</dbReference>
<dbReference type="PRINTS" id="PR00111">
    <property type="entry name" value="ABHYDROLASE"/>
</dbReference>
<dbReference type="Proteomes" id="UP000054321">
    <property type="component" value="Unassembled WGS sequence"/>
</dbReference>
<organism evidence="3 4">
    <name type="scientific">Oidiodendron maius (strain Zn)</name>
    <dbReference type="NCBI Taxonomy" id="913774"/>
    <lineage>
        <taxon>Eukaryota</taxon>
        <taxon>Fungi</taxon>
        <taxon>Dikarya</taxon>
        <taxon>Ascomycota</taxon>
        <taxon>Pezizomycotina</taxon>
        <taxon>Leotiomycetes</taxon>
        <taxon>Leotiomycetes incertae sedis</taxon>
        <taxon>Myxotrichaceae</taxon>
        <taxon>Oidiodendron</taxon>
    </lineage>
</organism>
<dbReference type="InterPro" id="IPR051340">
    <property type="entry name" value="Haloalkane_dehalogenase"/>
</dbReference>
<keyword evidence="4" id="KW-1185">Reference proteome</keyword>
<dbReference type="GO" id="GO:0004301">
    <property type="term" value="F:epoxide hydrolase activity"/>
    <property type="evidence" value="ECO:0007669"/>
    <property type="project" value="TreeGrafter"/>
</dbReference>
<feature type="domain" description="AB hydrolase-1" evidence="2">
    <location>
        <begin position="52"/>
        <end position="298"/>
    </location>
</feature>
<keyword evidence="1" id="KW-0378">Hydrolase</keyword>
<evidence type="ECO:0000256" key="1">
    <source>
        <dbReference type="ARBA" id="ARBA00022801"/>
    </source>
</evidence>
<dbReference type="InParanoid" id="A0A0C3DBM7"/>
<dbReference type="InterPro" id="IPR029058">
    <property type="entry name" value="AB_hydrolase_fold"/>
</dbReference>
<dbReference type="NCBIfam" id="NF002043">
    <property type="entry name" value="PRK00870.1"/>
    <property type="match status" value="1"/>
</dbReference>
<reference evidence="3 4" key="1">
    <citation type="submission" date="2014-04" db="EMBL/GenBank/DDBJ databases">
        <authorList>
            <consortium name="DOE Joint Genome Institute"/>
            <person name="Kuo A."/>
            <person name="Martino E."/>
            <person name="Perotto S."/>
            <person name="Kohler A."/>
            <person name="Nagy L.G."/>
            <person name="Floudas D."/>
            <person name="Copeland A."/>
            <person name="Barry K.W."/>
            <person name="Cichocki N."/>
            <person name="Veneault-Fourrey C."/>
            <person name="LaButti K."/>
            <person name="Lindquist E.A."/>
            <person name="Lipzen A."/>
            <person name="Lundell T."/>
            <person name="Morin E."/>
            <person name="Murat C."/>
            <person name="Sun H."/>
            <person name="Tunlid A."/>
            <person name="Henrissat B."/>
            <person name="Grigoriev I.V."/>
            <person name="Hibbett D.S."/>
            <person name="Martin F."/>
            <person name="Nordberg H.P."/>
            <person name="Cantor M.N."/>
            <person name="Hua S.X."/>
        </authorList>
    </citation>
    <scope>NUCLEOTIDE SEQUENCE [LARGE SCALE GENOMIC DNA]</scope>
    <source>
        <strain evidence="3 4">Zn</strain>
    </source>
</reference>
<dbReference type="PRINTS" id="PR00412">
    <property type="entry name" value="EPOXHYDRLASE"/>
</dbReference>
<proteinExistence type="predicted"/>
<dbReference type="EMBL" id="KN832879">
    <property type="protein sequence ID" value="KIM99347.1"/>
    <property type="molecule type" value="Genomic_DNA"/>
</dbReference>
<accession>A0A0C3DBM7</accession>
<protein>
    <recommendedName>
        <fullName evidence="2">AB hydrolase-1 domain-containing protein</fullName>
    </recommendedName>
</protein>
<dbReference type="STRING" id="913774.A0A0C3DBM7"/>
<dbReference type="Gene3D" id="3.40.50.1820">
    <property type="entry name" value="alpha/beta hydrolase"/>
    <property type="match status" value="1"/>
</dbReference>
<gene>
    <name evidence="3" type="ORF">OIDMADRAFT_146848</name>
</gene>
<dbReference type="InterPro" id="IPR000073">
    <property type="entry name" value="AB_hydrolase_1"/>
</dbReference>